<comment type="cofactor">
    <cofactor evidence="1">
        <name>Zn(2+)</name>
        <dbReference type="ChEBI" id="CHEBI:29105"/>
    </cofactor>
</comment>
<evidence type="ECO:0000259" key="13">
    <source>
        <dbReference type="Pfam" id="PF00916"/>
    </source>
</evidence>
<keyword evidence="8 12" id="KW-1133">Transmembrane helix</keyword>
<keyword evidence="15" id="KW-1185">Reference proteome</keyword>
<feature type="transmembrane region" description="Helical" evidence="12">
    <location>
        <begin position="174"/>
        <end position="193"/>
    </location>
</feature>
<dbReference type="SUPFAM" id="SSF53056">
    <property type="entry name" value="beta-carbonic anhydrase, cab"/>
    <property type="match status" value="1"/>
</dbReference>
<feature type="transmembrane region" description="Helical" evidence="12">
    <location>
        <begin position="347"/>
        <end position="376"/>
    </location>
</feature>
<keyword evidence="6" id="KW-0479">Metal-binding</keyword>
<dbReference type="PROSITE" id="PS00704">
    <property type="entry name" value="PROK_CO2_ANHYDRASE_1"/>
    <property type="match status" value="1"/>
</dbReference>
<sequence>MKEQTNLIDLAAKNAKYDFKSGVVVFLVALPLCLGIALASGAPLFSGVIAGIVGGIVVGLLSGSQLSVSGPAAGLTVIVLTAIDKFNGQFSAFLLAVMIGGILQIILGYAKAGSIGHFFPSAVIKGMLAAIGLTLILKQIPHAMGYDEDAEGEFSFAQPDGENTFSELINAYNYINPAAVIITMVSVAILLLWERPALKKNSFFSSIPSPLVVVVVGILINYLYSYIPFLTLTGNHLVTLPKANNINEFFGLFTLPDFTQYSNPQVYITGVTLAIVASLETLLNVEATDKLDPLKRNTPPNRELKAQGVGNIVSGLIGGLPVTSVIVRSSVNVYSGARSKLSAVIHGVLLMVCVILIPGILNMIPLSCLAAILILTGYKLAKVAIFKEMYGFGLKQFIPFVVTILAVLFTDLLTGIGIGLAVGLFFVLRANYNTSLLFRKETMKGGEKIKIDLGEQVTFLNKANIMEMLDKLPENSYVEMDGSHSTYIDHDVLEAIENFKITAKDKNIQFTFIRNSHNGHDLYSTTDIDADAQSLRRRNNVDHTSYDQLFENNRKWVADKLNVDQNYFKNLAMGQSPKFLWIGCSDSRVPASEITGTNPGDMFVHRNVANLVVSTDLNLLSVLQYAVEVLKVEHIIVCGHYGCGGVKAAMENKNLGLINKWLRNIKDVCRIHYQELRSIKDPNDRFKRLVELNVIEQVYNLHKTSIVQKAWHQDAKIHVHGWVYDLREGFIKDLEVDINKNFEEYEEIFKYDEFDKIEEPLPAKYKVRT</sequence>
<evidence type="ECO:0000256" key="3">
    <source>
        <dbReference type="ARBA" id="ARBA00006217"/>
    </source>
</evidence>
<keyword evidence="7" id="KW-0862">Zinc</keyword>
<comment type="similarity">
    <text evidence="3">Belongs to the beta-class carbonic anhydrase family.</text>
</comment>
<feature type="transmembrane region" description="Helical" evidence="12">
    <location>
        <begin position="89"/>
        <end position="110"/>
    </location>
</feature>
<dbReference type="SMART" id="SM00947">
    <property type="entry name" value="Pro_CA"/>
    <property type="match status" value="1"/>
</dbReference>
<feature type="transmembrane region" description="Helical" evidence="12">
    <location>
        <begin position="44"/>
        <end position="61"/>
    </location>
</feature>
<dbReference type="PROSITE" id="PS00705">
    <property type="entry name" value="PROK_CO2_ANHYDRASE_2"/>
    <property type="match status" value="1"/>
</dbReference>
<dbReference type="Gene3D" id="3.40.1050.10">
    <property type="entry name" value="Carbonic anhydrase"/>
    <property type="match status" value="1"/>
</dbReference>
<keyword evidence="5 12" id="KW-0812">Transmembrane</keyword>
<dbReference type="Pfam" id="PF00484">
    <property type="entry name" value="Pro_CA"/>
    <property type="match status" value="1"/>
</dbReference>
<protein>
    <recommendedName>
        <fullName evidence="4">carbonic anhydrase</fullName>
        <ecNumber evidence="4">4.2.1.1</ecNumber>
    </recommendedName>
</protein>
<dbReference type="EC" id="4.2.1.1" evidence="4"/>
<evidence type="ECO:0000313" key="14">
    <source>
        <dbReference type="EMBL" id="MDO1446154.1"/>
    </source>
</evidence>
<evidence type="ECO:0000256" key="9">
    <source>
        <dbReference type="ARBA" id="ARBA00023136"/>
    </source>
</evidence>
<evidence type="ECO:0000256" key="4">
    <source>
        <dbReference type="ARBA" id="ARBA00012925"/>
    </source>
</evidence>
<feature type="transmembrane region" description="Helical" evidence="12">
    <location>
        <begin position="122"/>
        <end position="140"/>
    </location>
</feature>
<dbReference type="InterPro" id="IPR015892">
    <property type="entry name" value="Carbonic_anhydrase_CS"/>
</dbReference>
<comment type="subcellular location">
    <subcellularLocation>
        <location evidence="2">Membrane</location>
        <topology evidence="2">Multi-pass membrane protein</topology>
    </subcellularLocation>
</comment>
<dbReference type="PANTHER" id="PTHR11002">
    <property type="entry name" value="CARBONIC ANHYDRASE"/>
    <property type="match status" value="1"/>
</dbReference>
<feature type="transmembrane region" description="Helical" evidence="12">
    <location>
        <begin position="308"/>
        <end position="327"/>
    </location>
</feature>
<dbReference type="InterPro" id="IPR011547">
    <property type="entry name" value="SLC26A/SulP_dom"/>
</dbReference>
<evidence type="ECO:0000256" key="2">
    <source>
        <dbReference type="ARBA" id="ARBA00004141"/>
    </source>
</evidence>
<evidence type="ECO:0000256" key="12">
    <source>
        <dbReference type="SAM" id="Phobius"/>
    </source>
</evidence>
<keyword evidence="9 12" id="KW-0472">Membrane</keyword>
<comment type="caution">
    <text evidence="14">The sequence shown here is derived from an EMBL/GenBank/DDBJ whole genome shotgun (WGS) entry which is preliminary data.</text>
</comment>
<reference evidence="14" key="1">
    <citation type="submission" date="2023-07" db="EMBL/GenBank/DDBJ databases">
        <title>The genome sequence of Rhodocytophaga aerolata KACC 12507.</title>
        <authorList>
            <person name="Zhang X."/>
        </authorList>
    </citation>
    <scope>NUCLEOTIDE SEQUENCE</scope>
    <source>
        <strain evidence="14">KACC 12507</strain>
    </source>
</reference>
<dbReference type="Pfam" id="PF00916">
    <property type="entry name" value="Sulfate_transp"/>
    <property type="match status" value="1"/>
</dbReference>
<feature type="transmembrane region" description="Helical" evidence="12">
    <location>
        <begin position="21"/>
        <end position="38"/>
    </location>
</feature>
<dbReference type="PANTHER" id="PTHR11002:SF76">
    <property type="entry name" value="CARBONIC ANHYDRASE"/>
    <property type="match status" value="1"/>
</dbReference>
<dbReference type="Proteomes" id="UP001168528">
    <property type="component" value="Unassembled WGS sequence"/>
</dbReference>
<evidence type="ECO:0000256" key="10">
    <source>
        <dbReference type="ARBA" id="ARBA00023239"/>
    </source>
</evidence>
<dbReference type="InterPro" id="IPR001765">
    <property type="entry name" value="Carbonic_anhydrase"/>
</dbReference>
<feature type="domain" description="SLC26A/SulP transporter" evidence="13">
    <location>
        <begin position="18"/>
        <end position="396"/>
    </location>
</feature>
<dbReference type="EMBL" id="JAUKPO010000003">
    <property type="protein sequence ID" value="MDO1446154.1"/>
    <property type="molecule type" value="Genomic_DNA"/>
</dbReference>
<organism evidence="14 15">
    <name type="scientific">Rhodocytophaga aerolata</name>
    <dbReference type="NCBI Taxonomy" id="455078"/>
    <lineage>
        <taxon>Bacteria</taxon>
        <taxon>Pseudomonadati</taxon>
        <taxon>Bacteroidota</taxon>
        <taxon>Cytophagia</taxon>
        <taxon>Cytophagales</taxon>
        <taxon>Rhodocytophagaceae</taxon>
        <taxon>Rhodocytophaga</taxon>
    </lineage>
</organism>
<feature type="transmembrane region" description="Helical" evidence="12">
    <location>
        <begin position="266"/>
        <end position="287"/>
    </location>
</feature>
<evidence type="ECO:0000256" key="6">
    <source>
        <dbReference type="ARBA" id="ARBA00022723"/>
    </source>
</evidence>
<feature type="transmembrane region" description="Helical" evidence="12">
    <location>
        <begin position="66"/>
        <end position="83"/>
    </location>
</feature>
<evidence type="ECO:0000256" key="5">
    <source>
        <dbReference type="ARBA" id="ARBA00022692"/>
    </source>
</evidence>
<accession>A0ABT8R431</accession>
<evidence type="ECO:0000256" key="11">
    <source>
        <dbReference type="ARBA" id="ARBA00048348"/>
    </source>
</evidence>
<evidence type="ECO:0000256" key="1">
    <source>
        <dbReference type="ARBA" id="ARBA00001947"/>
    </source>
</evidence>
<feature type="transmembrane region" description="Helical" evidence="12">
    <location>
        <begin position="397"/>
        <end position="428"/>
    </location>
</feature>
<dbReference type="InterPro" id="IPR036874">
    <property type="entry name" value="Carbonic_anhydrase_sf"/>
</dbReference>
<dbReference type="NCBIfam" id="NF007756">
    <property type="entry name" value="PRK10437.1"/>
    <property type="match status" value="1"/>
</dbReference>
<evidence type="ECO:0000256" key="8">
    <source>
        <dbReference type="ARBA" id="ARBA00022989"/>
    </source>
</evidence>
<proteinExistence type="inferred from homology"/>
<evidence type="ECO:0000313" key="15">
    <source>
        <dbReference type="Proteomes" id="UP001168528"/>
    </source>
</evidence>
<dbReference type="CDD" id="cd00883">
    <property type="entry name" value="beta_CA_cladeA"/>
    <property type="match status" value="1"/>
</dbReference>
<dbReference type="RefSeq" id="WP_302036955.1">
    <property type="nucleotide sequence ID" value="NZ_JAUKPO010000003.1"/>
</dbReference>
<name>A0ABT8R431_9BACT</name>
<comment type="catalytic activity">
    <reaction evidence="11">
        <text>hydrogencarbonate + H(+) = CO2 + H2O</text>
        <dbReference type="Rhea" id="RHEA:10748"/>
        <dbReference type="ChEBI" id="CHEBI:15377"/>
        <dbReference type="ChEBI" id="CHEBI:15378"/>
        <dbReference type="ChEBI" id="CHEBI:16526"/>
        <dbReference type="ChEBI" id="CHEBI:17544"/>
        <dbReference type="EC" id="4.2.1.1"/>
    </reaction>
</comment>
<gene>
    <name evidence="14" type="primary">can</name>
    <name evidence="14" type="ORF">Q0590_07820</name>
</gene>
<keyword evidence="10" id="KW-0456">Lyase</keyword>
<feature type="transmembrane region" description="Helical" evidence="12">
    <location>
        <begin position="205"/>
        <end position="224"/>
    </location>
</feature>
<evidence type="ECO:0000256" key="7">
    <source>
        <dbReference type="ARBA" id="ARBA00022833"/>
    </source>
</evidence>